<evidence type="ECO:0000259" key="12">
    <source>
        <dbReference type="SMART" id="SM00645"/>
    </source>
</evidence>
<keyword evidence="6" id="KW-0378">Hydrolase</keyword>
<dbReference type="PANTHER" id="PTHR12411">
    <property type="entry name" value="CYSTEINE PROTEASE FAMILY C1-RELATED"/>
    <property type="match status" value="1"/>
</dbReference>
<proteinExistence type="inferred from homology"/>
<dbReference type="PRINTS" id="PR00705">
    <property type="entry name" value="PAPAIN"/>
</dbReference>
<dbReference type="InterPro" id="IPR025661">
    <property type="entry name" value="Pept_asp_AS"/>
</dbReference>
<dbReference type="CDD" id="cd02698">
    <property type="entry name" value="Peptidase_C1A_CathepsinX"/>
    <property type="match status" value="1"/>
</dbReference>
<evidence type="ECO:0000256" key="11">
    <source>
        <dbReference type="SAM" id="SignalP"/>
    </source>
</evidence>
<dbReference type="Proteomes" id="UP000492821">
    <property type="component" value="Unassembled WGS sequence"/>
</dbReference>
<dbReference type="SMART" id="SM00645">
    <property type="entry name" value="Pept_C1"/>
    <property type="match status" value="1"/>
</dbReference>
<dbReference type="FunFam" id="3.90.70.10:FF:000158">
    <property type="entry name" value="CathePsin Z"/>
    <property type="match status" value="1"/>
</dbReference>
<dbReference type="Pfam" id="PF00112">
    <property type="entry name" value="Peptidase_C1"/>
    <property type="match status" value="1"/>
</dbReference>
<feature type="chain" id="PRO_5028891410" description="cathepsin X" evidence="11">
    <location>
        <begin position="17"/>
        <end position="467"/>
    </location>
</feature>
<evidence type="ECO:0000313" key="14">
    <source>
        <dbReference type="WBParaSite" id="Pan_g6088.t1"/>
    </source>
</evidence>
<evidence type="ECO:0000256" key="8">
    <source>
        <dbReference type="ARBA" id="ARBA00023145"/>
    </source>
</evidence>
<evidence type="ECO:0000256" key="5">
    <source>
        <dbReference type="ARBA" id="ARBA00022729"/>
    </source>
</evidence>
<evidence type="ECO:0000256" key="2">
    <source>
        <dbReference type="ARBA" id="ARBA00008455"/>
    </source>
</evidence>
<keyword evidence="9" id="KW-1015">Disulfide bond</keyword>
<keyword evidence="7" id="KW-0788">Thiol protease</keyword>
<feature type="signal peptide" evidence="11">
    <location>
        <begin position="1"/>
        <end position="16"/>
    </location>
</feature>
<evidence type="ECO:0000256" key="10">
    <source>
        <dbReference type="ARBA" id="ARBA00023180"/>
    </source>
</evidence>
<dbReference type="SUPFAM" id="SSF54001">
    <property type="entry name" value="Cysteine proteinases"/>
    <property type="match status" value="1"/>
</dbReference>
<evidence type="ECO:0000256" key="6">
    <source>
        <dbReference type="ARBA" id="ARBA00022801"/>
    </source>
</evidence>
<feature type="domain" description="Peptidase C1A papain C-terminal" evidence="12">
    <location>
        <begin position="221"/>
        <end position="460"/>
    </location>
</feature>
<dbReference type="GO" id="GO:0006508">
    <property type="term" value="P:proteolysis"/>
    <property type="evidence" value="ECO:0007669"/>
    <property type="project" value="UniProtKB-KW"/>
</dbReference>
<evidence type="ECO:0000256" key="3">
    <source>
        <dbReference type="ARBA" id="ARBA00012516"/>
    </source>
</evidence>
<evidence type="ECO:0000256" key="7">
    <source>
        <dbReference type="ARBA" id="ARBA00022807"/>
    </source>
</evidence>
<dbReference type="InterPro" id="IPR000668">
    <property type="entry name" value="Peptidase_C1A_C"/>
</dbReference>
<dbReference type="GO" id="GO:0016807">
    <property type="term" value="F:cysteine-type carboxypeptidase activity"/>
    <property type="evidence" value="ECO:0007669"/>
    <property type="project" value="UniProtKB-EC"/>
</dbReference>
<dbReference type="EC" id="3.4.18.1" evidence="3"/>
<evidence type="ECO:0000313" key="13">
    <source>
        <dbReference type="Proteomes" id="UP000492821"/>
    </source>
</evidence>
<accession>A0A7E4W3K4</accession>
<keyword evidence="5 11" id="KW-0732">Signal</keyword>
<keyword evidence="8" id="KW-0865">Zymogen</keyword>
<evidence type="ECO:0000256" key="1">
    <source>
        <dbReference type="ARBA" id="ARBA00001594"/>
    </source>
</evidence>
<keyword evidence="4" id="KW-0645">Protease</keyword>
<dbReference type="AlphaFoldDB" id="A0A7E4W3K4"/>
<keyword evidence="10" id="KW-0325">Glycoprotein</keyword>
<organism evidence="13 14">
    <name type="scientific">Panagrellus redivivus</name>
    <name type="common">Microworm</name>
    <dbReference type="NCBI Taxonomy" id="6233"/>
    <lineage>
        <taxon>Eukaryota</taxon>
        <taxon>Metazoa</taxon>
        <taxon>Ecdysozoa</taxon>
        <taxon>Nematoda</taxon>
        <taxon>Chromadorea</taxon>
        <taxon>Rhabditida</taxon>
        <taxon>Tylenchina</taxon>
        <taxon>Panagrolaimomorpha</taxon>
        <taxon>Panagrolaimoidea</taxon>
        <taxon>Panagrolaimidae</taxon>
        <taxon>Panagrellus</taxon>
    </lineage>
</organism>
<comment type="similarity">
    <text evidence="2">Belongs to the peptidase C1 family.</text>
</comment>
<evidence type="ECO:0000256" key="4">
    <source>
        <dbReference type="ARBA" id="ARBA00022670"/>
    </source>
</evidence>
<comment type="catalytic activity">
    <reaction evidence="1">
        <text>Release of C-terminal amino acid residues with broad specificity, but lacks action on C-terminal proline. Shows weak endopeptidase activity.</text>
        <dbReference type="EC" id="3.4.18.1"/>
    </reaction>
</comment>
<dbReference type="WBParaSite" id="Pan_g6088.t1">
    <property type="protein sequence ID" value="Pan_g6088.t1"/>
    <property type="gene ID" value="Pan_g6088"/>
</dbReference>
<keyword evidence="13" id="KW-1185">Reference proteome</keyword>
<sequence>MRVAIVFCAVLAVAFAGAVWRDDDSDESYRRQPRRNAGYGGRRMKMPVIQVAEPLEIETVGEFEQLIRLKRPETSEESEPRHRAFEIPVSADIEFDSDEVESIEDLEPPSDEAIAAFENAVEKAIEASQQYRIHISPEVDSDESASMEDLELPSEENFLKIRPALNLVDDETSESSESAEFDTAPVPVHKTRYNCYRKTGKMVEHRTYPRSFEHAGFEAALPREWDWRNVSGVNFCSPTRNQHIPVYCGSCWVFGSLGALNDRFNIARKNRWPMTMLSPQEVIDCNGKGSCQGGEIADVYGHAKSIGLVEEGCNNYKAVNGKCDPYNRCGTCWPESCDAIKNYTRYYIKDYGTLKGRENMMAEIHNRGPIACAIGATPAFDYHYAGGIYNEFSDTASNHIVSVTGWGVDPVTNTEYWIVRNSWGEAWGEKGWFRIVTSLYKNGHGDLYNMGIERDCYFADPDVSNLD</sequence>
<name>A0A7E4W3K4_PANRE</name>
<dbReference type="InterPro" id="IPR013128">
    <property type="entry name" value="Peptidase_C1A"/>
</dbReference>
<reference evidence="14" key="2">
    <citation type="submission" date="2020-10" db="UniProtKB">
        <authorList>
            <consortium name="WormBaseParasite"/>
        </authorList>
    </citation>
    <scope>IDENTIFICATION</scope>
</reference>
<dbReference type="InterPro" id="IPR038765">
    <property type="entry name" value="Papain-like_cys_pep_sf"/>
</dbReference>
<dbReference type="InterPro" id="IPR033157">
    <property type="entry name" value="CTSZ"/>
</dbReference>
<dbReference type="Gene3D" id="3.90.70.10">
    <property type="entry name" value="Cysteine proteinases"/>
    <property type="match status" value="1"/>
</dbReference>
<reference evidence="13" key="1">
    <citation type="journal article" date="2013" name="Genetics">
        <title>The draft genome and transcriptome of Panagrellus redivivus are shaped by the harsh demands of a free-living lifestyle.</title>
        <authorList>
            <person name="Srinivasan J."/>
            <person name="Dillman A.R."/>
            <person name="Macchietto M.G."/>
            <person name="Heikkinen L."/>
            <person name="Lakso M."/>
            <person name="Fracchia K.M."/>
            <person name="Antoshechkin I."/>
            <person name="Mortazavi A."/>
            <person name="Wong G."/>
            <person name="Sternberg P.W."/>
        </authorList>
    </citation>
    <scope>NUCLEOTIDE SEQUENCE [LARGE SCALE GENOMIC DNA]</scope>
    <source>
        <strain evidence="13">MT8872</strain>
    </source>
</reference>
<protein>
    <recommendedName>
        <fullName evidence="3">cathepsin X</fullName>
        <ecNumber evidence="3">3.4.18.1</ecNumber>
    </recommendedName>
</protein>
<dbReference type="PROSITE" id="PS00640">
    <property type="entry name" value="THIOL_PROTEASE_ASN"/>
    <property type="match status" value="1"/>
</dbReference>
<evidence type="ECO:0000256" key="9">
    <source>
        <dbReference type="ARBA" id="ARBA00023157"/>
    </source>
</evidence>